<evidence type="ECO:0000313" key="3">
    <source>
        <dbReference type="Proteomes" id="UP000194551"/>
    </source>
</evidence>
<gene>
    <name evidence="2" type="ORF">BK774_02020</name>
    <name evidence="1" type="ORF">BK774_11825</name>
</gene>
<dbReference type="EMBL" id="NFEM01000012">
    <property type="protein sequence ID" value="OUA11048.1"/>
    <property type="molecule type" value="Genomic_DNA"/>
</dbReference>
<evidence type="ECO:0000313" key="1">
    <source>
        <dbReference type="EMBL" id="OUA03509.1"/>
    </source>
</evidence>
<organism evidence="2 3">
    <name type="scientific">Bacillus thuringiensis</name>
    <dbReference type="NCBI Taxonomy" id="1428"/>
    <lineage>
        <taxon>Bacteria</taxon>
        <taxon>Bacillati</taxon>
        <taxon>Bacillota</taxon>
        <taxon>Bacilli</taxon>
        <taxon>Bacillales</taxon>
        <taxon>Bacillaceae</taxon>
        <taxon>Bacillus</taxon>
        <taxon>Bacillus cereus group</taxon>
    </lineage>
</organism>
<name>A0A9X6KKC2_BACTU</name>
<proteinExistence type="predicted"/>
<dbReference type="EMBL" id="NFEM01000064">
    <property type="protein sequence ID" value="OUA03509.1"/>
    <property type="molecule type" value="Genomic_DNA"/>
</dbReference>
<dbReference type="AlphaFoldDB" id="A0A9X6KKC2"/>
<protein>
    <submittedName>
        <fullName evidence="2">Uncharacterized protein</fullName>
    </submittedName>
</protein>
<evidence type="ECO:0000313" key="2">
    <source>
        <dbReference type="EMBL" id="OUA11048.1"/>
    </source>
</evidence>
<comment type="caution">
    <text evidence="2">The sequence shown here is derived from an EMBL/GenBank/DDBJ whole genome shotgun (WGS) entry which is preliminary data.</text>
</comment>
<sequence length="73" mass="8004">MEGKIIQIIPAPADLNTVYQNYETGELITSRTLCLALTDEGEVHLMDIDDSGLVDVAEAASNFKGIEWEQSYG</sequence>
<dbReference type="Proteomes" id="UP000194551">
    <property type="component" value="Unassembled WGS sequence"/>
</dbReference>
<accession>A0A9X6KKC2</accession>
<reference evidence="2 3" key="1">
    <citation type="submission" date="2016-10" db="EMBL/GenBank/DDBJ databases">
        <title>Comparative genomics of Bacillus thuringiensis reveals a path to pathogens against multiple invertebrate hosts.</title>
        <authorList>
            <person name="Zheng J."/>
            <person name="Gao Q."/>
            <person name="Liu H."/>
            <person name="Peng D."/>
            <person name="Ruan L."/>
            <person name="Sun M."/>
        </authorList>
    </citation>
    <scope>NUCLEOTIDE SEQUENCE [LARGE SCALE GENOMIC DNA]</scope>
    <source>
        <strain evidence="2">HD5</strain>
    </source>
</reference>
<dbReference type="RefSeq" id="WP_000398588.1">
    <property type="nucleotide sequence ID" value="NZ_CAKJXA010000094.1"/>
</dbReference>